<protein>
    <recommendedName>
        <fullName evidence="4">Pectinesterase catalytic domain-containing protein</fullName>
    </recommendedName>
</protein>
<dbReference type="InterPro" id="IPR012334">
    <property type="entry name" value="Pectin_lyas_fold"/>
</dbReference>
<sequence>MAREAGEIPNEVRASPPTVTDFLLRFSFQLARTPPLCLSCLVCPQVRDRYPRSGGCHCLPRQLHQWLHCHGGRPAAQQHRHLALGLAADREGDRTPPDATACKEGGCQFGAVQVTMDAALEHSADGYVIYIKETVYKEMVRVPFEKTNLIFIGDRMGKTIITGSLNANTVGVSSYNTATVDESWTGRALLLWNQTELVEHCYSGAGLAEHYYSGTELSWPITTARELD</sequence>
<comment type="pathway">
    <text evidence="1">Glycan metabolism; pectin degradation; 2-dehydro-3-deoxy-D-gluconate from pectin: step 1/5.</text>
</comment>
<dbReference type="Pfam" id="PF01095">
    <property type="entry name" value="Pectinesterase"/>
    <property type="match status" value="1"/>
</dbReference>
<comment type="caution">
    <text evidence="5">The sequence shown here is derived from an EMBL/GenBank/DDBJ whole genome shotgun (WGS) entry which is preliminary data.</text>
</comment>
<dbReference type="GO" id="GO:0042545">
    <property type="term" value="P:cell wall modification"/>
    <property type="evidence" value="ECO:0007669"/>
    <property type="project" value="InterPro"/>
</dbReference>
<dbReference type="GO" id="GO:0045490">
    <property type="term" value="P:pectin catabolic process"/>
    <property type="evidence" value="ECO:0007669"/>
    <property type="project" value="UniProtKB-UniPathway"/>
</dbReference>
<proteinExistence type="predicted"/>
<gene>
    <name evidence="5" type="ORF">B296_00059187</name>
</gene>
<feature type="domain" description="Pectinesterase catalytic" evidence="4">
    <location>
        <begin position="98"/>
        <end position="181"/>
    </location>
</feature>
<reference evidence="5 6" key="1">
    <citation type="journal article" date="2014" name="Agronomy (Basel)">
        <title>A Draft Genome Sequence for Ensete ventricosum, the Drought-Tolerant Tree Against Hunger.</title>
        <authorList>
            <person name="Harrison J."/>
            <person name="Moore K.A."/>
            <person name="Paszkiewicz K."/>
            <person name="Jones T."/>
            <person name="Grant M."/>
            <person name="Ambacheew D."/>
            <person name="Muzemil S."/>
            <person name="Studholme D.J."/>
        </authorList>
    </citation>
    <scope>NUCLEOTIDE SEQUENCE [LARGE SCALE GENOMIC DNA]</scope>
</reference>
<keyword evidence="2" id="KW-0378">Hydrolase</keyword>
<evidence type="ECO:0000313" key="5">
    <source>
        <dbReference type="EMBL" id="RRT34336.1"/>
    </source>
</evidence>
<evidence type="ECO:0000313" key="6">
    <source>
        <dbReference type="Proteomes" id="UP000287651"/>
    </source>
</evidence>
<dbReference type="AlphaFoldDB" id="A0A426X4D4"/>
<dbReference type="InterPro" id="IPR000070">
    <property type="entry name" value="Pectinesterase_cat"/>
</dbReference>
<keyword evidence="3" id="KW-0063">Aspartyl esterase</keyword>
<evidence type="ECO:0000256" key="3">
    <source>
        <dbReference type="ARBA" id="ARBA00023085"/>
    </source>
</evidence>
<dbReference type="SUPFAM" id="SSF51126">
    <property type="entry name" value="Pectin lyase-like"/>
    <property type="match status" value="1"/>
</dbReference>
<evidence type="ECO:0000256" key="1">
    <source>
        <dbReference type="ARBA" id="ARBA00005184"/>
    </source>
</evidence>
<organism evidence="5 6">
    <name type="scientific">Ensete ventricosum</name>
    <name type="common">Abyssinian banana</name>
    <name type="synonym">Musa ensete</name>
    <dbReference type="NCBI Taxonomy" id="4639"/>
    <lineage>
        <taxon>Eukaryota</taxon>
        <taxon>Viridiplantae</taxon>
        <taxon>Streptophyta</taxon>
        <taxon>Embryophyta</taxon>
        <taxon>Tracheophyta</taxon>
        <taxon>Spermatophyta</taxon>
        <taxon>Magnoliopsida</taxon>
        <taxon>Liliopsida</taxon>
        <taxon>Zingiberales</taxon>
        <taxon>Musaceae</taxon>
        <taxon>Ensete</taxon>
    </lineage>
</organism>
<dbReference type="InterPro" id="IPR011050">
    <property type="entry name" value="Pectin_lyase_fold/virulence"/>
</dbReference>
<name>A0A426X4D4_ENSVE</name>
<accession>A0A426X4D4</accession>
<dbReference type="GO" id="GO:0030599">
    <property type="term" value="F:pectinesterase activity"/>
    <property type="evidence" value="ECO:0007669"/>
    <property type="project" value="InterPro"/>
</dbReference>
<evidence type="ECO:0000259" key="4">
    <source>
        <dbReference type="Pfam" id="PF01095"/>
    </source>
</evidence>
<dbReference type="UniPathway" id="UPA00545">
    <property type="reaction ID" value="UER00823"/>
</dbReference>
<dbReference type="EMBL" id="AMZH03027017">
    <property type="protein sequence ID" value="RRT34336.1"/>
    <property type="molecule type" value="Genomic_DNA"/>
</dbReference>
<evidence type="ECO:0000256" key="2">
    <source>
        <dbReference type="ARBA" id="ARBA00022801"/>
    </source>
</evidence>
<dbReference type="Gene3D" id="2.160.20.10">
    <property type="entry name" value="Single-stranded right-handed beta-helix, Pectin lyase-like"/>
    <property type="match status" value="1"/>
</dbReference>
<dbReference type="Proteomes" id="UP000287651">
    <property type="component" value="Unassembled WGS sequence"/>
</dbReference>
<dbReference type="PANTHER" id="PTHR31707">
    <property type="entry name" value="PECTINESTERASE"/>
    <property type="match status" value="1"/>
</dbReference>